<dbReference type="Gramene" id="TuG1812S0001185600.01.T01">
    <property type="protein sequence ID" value="TuG1812S0001185600.01.T01"/>
    <property type="gene ID" value="TuG1812S0001185600.01"/>
</dbReference>
<evidence type="ECO:0000313" key="1">
    <source>
        <dbReference type="EnsemblPlants" id="TuG1812S0001185600.01.T01"/>
    </source>
</evidence>
<keyword evidence="2" id="KW-1185">Reference proteome</keyword>
<reference evidence="2" key="1">
    <citation type="journal article" date="2013" name="Nature">
        <title>Draft genome of the wheat A-genome progenitor Triticum urartu.</title>
        <authorList>
            <person name="Ling H.Q."/>
            <person name="Zhao S."/>
            <person name="Liu D."/>
            <person name="Wang J."/>
            <person name="Sun H."/>
            <person name="Zhang C."/>
            <person name="Fan H."/>
            <person name="Li D."/>
            <person name="Dong L."/>
            <person name="Tao Y."/>
            <person name="Gao C."/>
            <person name="Wu H."/>
            <person name="Li Y."/>
            <person name="Cui Y."/>
            <person name="Guo X."/>
            <person name="Zheng S."/>
            <person name="Wang B."/>
            <person name="Yu K."/>
            <person name="Liang Q."/>
            <person name="Yang W."/>
            <person name="Lou X."/>
            <person name="Chen J."/>
            <person name="Feng M."/>
            <person name="Jian J."/>
            <person name="Zhang X."/>
            <person name="Luo G."/>
            <person name="Jiang Y."/>
            <person name="Liu J."/>
            <person name="Wang Z."/>
            <person name="Sha Y."/>
            <person name="Zhang B."/>
            <person name="Wu H."/>
            <person name="Tang D."/>
            <person name="Shen Q."/>
            <person name="Xue P."/>
            <person name="Zou S."/>
            <person name="Wang X."/>
            <person name="Liu X."/>
            <person name="Wang F."/>
            <person name="Yang Y."/>
            <person name="An X."/>
            <person name="Dong Z."/>
            <person name="Zhang K."/>
            <person name="Zhang X."/>
            <person name="Luo M.C."/>
            <person name="Dvorak J."/>
            <person name="Tong Y."/>
            <person name="Wang J."/>
            <person name="Yang H."/>
            <person name="Li Z."/>
            <person name="Wang D."/>
            <person name="Zhang A."/>
            <person name="Wang J."/>
        </authorList>
    </citation>
    <scope>NUCLEOTIDE SEQUENCE</scope>
    <source>
        <strain evidence="2">cv. G1812</strain>
    </source>
</reference>
<protein>
    <submittedName>
        <fullName evidence="1">Uncharacterized protein</fullName>
    </submittedName>
</protein>
<dbReference type="Proteomes" id="UP000015106">
    <property type="component" value="Unassembled WGS sequence"/>
</dbReference>
<reference evidence="1" key="2">
    <citation type="submission" date="2022-06" db="UniProtKB">
        <authorList>
            <consortium name="EnsemblPlants"/>
        </authorList>
    </citation>
    <scope>IDENTIFICATION</scope>
</reference>
<dbReference type="AlphaFoldDB" id="A0A8R7RDQ4"/>
<sequence>MVLRRWMKRPLPPCLSSWAGVEPGKDLVIPSSASIQLDLCSQVTPTPPTSWYLPYIQPCLHAAAASYSFHACPLHPAFNSDPVATSGLSSLDPCNSWLLCCLNFTTTQGSQSERLSWASKMDSQQPTVLIAIVVYAVFRTAYINFPTACSQHVIKQILD</sequence>
<dbReference type="EnsemblPlants" id="TuG1812S0001185600.01.T01">
    <property type="protein sequence ID" value="TuG1812S0001185600.01.T01"/>
    <property type="gene ID" value="TuG1812S0001185600.01"/>
</dbReference>
<organism evidence="1 2">
    <name type="scientific">Triticum urartu</name>
    <name type="common">Red wild einkorn</name>
    <name type="synonym">Crithodium urartu</name>
    <dbReference type="NCBI Taxonomy" id="4572"/>
    <lineage>
        <taxon>Eukaryota</taxon>
        <taxon>Viridiplantae</taxon>
        <taxon>Streptophyta</taxon>
        <taxon>Embryophyta</taxon>
        <taxon>Tracheophyta</taxon>
        <taxon>Spermatophyta</taxon>
        <taxon>Magnoliopsida</taxon>
        <taxon>Liliopsida</taxon>
        <taxon>Poales</taxon>
        <taxon>Poaceae</taxon>
        <taxon>BOP clade</taxon>
        <taxon>Pooideae</taxon>
        <taxon>Triticodae</taxon>
        <taxon>Triticeae</taxon>
        <taxon>Triticinae</taxon>
        <taxon>Triticum</taxon>
    </lineage>
</organism>
<accession>A0A8R7RDQ4</accession>
<evidence type="ECO:0000313" key="2">
    <source>
        <dbReference type="Proteomes" id="UP000015106"/>
    </source>
</evidence>
<name>A0A8R7RDQ4_TRIUA</name>
<proteinExistence type="predicted"/>